<accession>A0A6S7FTP1</accession>
<gene>
    <name evidence="1" type="ORF">PACLA_8A028301</name>
</gene>
<evidence type="ECO:0000313" key="1">
    <source>
        <dbReference type="EMBL" id="CAB3982958.1"/>
    </source>
</evidence>
<comment type="caution">
    <text evidence="1">The sequence shown here is derived from an EMBL/GenBank/DDBJ whole genome shotgun (WGS) entry which is preliminary data.</text>
</comment>
<name>A0A6S7FTP1_PARCT</name>
<keyword evidence="2" id="KW-1185">Reference proteome</keyword>
<sequence length="214" mass="23646">MSSQTSGSGASWHLFCSLLDDGGEPEIVVVSEIEENPSHPEASNHESQVEALPGCIDEPEHCSGNNIILDTTLATIESDKASMFSNHSCNNDYPSSDEECTIDCSCIHHYVSNDEVSTISEHSSIHEYITIDKASVDFTDVSVNVIDNSSTPTFQKQLNQYERNNKFLSLKDFIKASKSYQIKRSIKERNSVAGKVPQGIHIIFLKKATHVPNL</sequence>
<proteinExistence type="predicted"/>
<dbReference type="Proteomes" id="UP001152795">
    <property type="component" value="Unassembled WGS sequence"/>
</dbReference>
<dbReference type="AlphaFoldDB" id="A0A6S7FTP1"/>
<organism evidence="1 2">
    <name type="scientific">Paramuricea clavata</name>
    <name type="common">Red gorgonian</name>
    <name type="synonym">Violescent sea-whip</name>
    <dbReference type="NCBI Taxonomy" id="317549"/>
    <lineage>
        <taxon>Eukaryota</taxon>
        <taxon>Metazoa</taxon>
        <taxon>Cnidaria</taxon>
        <taxon>Anthozoa</taxon>
        <taxon>Octocorallia</taxon>
        <taxon>Malacalcyonacea</taxon>
        <taxon>Plexauridae</taxon>
        <taxon>Paramuricea</taxon>
    </lineage>
</organism>
<evidence type="ECO:0000313" key="2">
    <source>
        <dbReference type="Proteomes" id="UP001152795"/>
    </source>
</evidence>
<reference evidence="1" key="1">
    <citation type="submission" date="2020-04" db="EMBL/GenBank/DDBJ databases">
        <authorList>
            <person name="Alioto T."/>
            <person name="Alioto T."/>
            <person name="Gomez Garrido J."/>
        </authorList>
    </citation>
    <scope>NUCLEOTIDE SEQUENCE</scope>
    <source>
        <strain evidence="1">A484AB</strain>
    </source>
</reference>
<dbReference type="EMBL" id="CACRXK020000559">
    <property type="protein sequence ID" value="CAB3982958.1"/>
    <property type="molecule type" value="Genomic_DNA"/>
</dbReference>
<protein>
    <submittedName>
        <fullName evidence="1">Uncharacterized protein</fullName>
    </submittedName>
</protein>